<gene>
    <name evidence="1" type="ORF">g.29307</name>
</gene>
<proteinExistence type="predicted"/>
<accession>A0A146L315</accession>
<sequence>MRALFYLASLPTTQHHYLSQAQELDTWNDVLEMLQPVMDACNAKVDAARLLENTRHDEARVRAFYEEKCGFVDFMCTPDKAITAAVLCYVKELQHLVTHEEWGLALAKAVTDHDRVRVMGHESFAVYKSIENAIL</sequence>
<organism evidence="1">
    <name type="scientific">Lygus hesperus</name>
    <name type="common">Western plant bug</name>
    <dbReference type="NCBI Taxonomy" id="30085"/>
    <lineage>
        <taxon>Eukaryota</taxon>
        <taxon>Metazoa</taxon>
        <taxon>Ecdysozoa</taxon>
        <taxon>Arthropoda</taxon>
        <taxon>Hexapoda</taxon>
        <taxon>Insecta</taxon>
        <taxon>Pterygota</taxon>
        <taxon>Neoptera</taxon>
        <taxon>Paraneoptera</taxon>
        <taxon>Hemiptera</taxon>
        <taxon>Heteroptera</taxon>
        <taxon>Panheteroptera</taxon>
        <taxon>Cimicomorpha</taxon>
        <taxon>Miridae</taxon>
        <taxon>Mirini</taxon>
        <taxon>Lygus</taxon>
    </lineage>
</organism>
<dbReference type="EMBL" id="GDHC01015851">
    <property type="protein sequence ID" value="JAQ02778.1"/>
    <property type="molecule type" value="Transcribed_RNA"/>
</dbReference>
<dbReference type="AlphaFoldDB" id="A0A146L315"/>
<name>A0A146L315_LYGHE</name>
<reference evidence="1" key="1">
    <citation type="journal article" date="2016" name="Gigascience">
        <title>De novo construction of an expanded transcriptome assembly for the western tarnished plant bug, Lygus hesperus.</title>
        <authorList>
            <person name="Tassone E.E."/>
            <person name="Geib S.M."/>
            <person name="Hall B."/>
            <person name="Fabrick J.A."/>
            <person name="Brent C.S."/>
            <person name="Hull J.J."/>
        </authorList>
    </citation>
    <scope>NUCLEOTIDE SEQUENCE</scope>
</reference>
<protein>
    <submittedName>
        <fullName evidence="1">Uncharacterized protein</fullName>
    </submittedName>
</protein>
<evidence type="ECO:0000313" key="1">
    <source>
        <dbReference type="EMBL" id="JAQ02778.1"/>
    </source>
</evidence>